<dbReference type="GO" id="GO:0072344">
    <property type="term" value="P:rescue of stalled ribosome"/>
    <property type="evidence" value="ECO:0007669"/>
    <property type="project" value="InterPro"/>
</dbReference>
<keyword evidence="2" id="KW-1185">Reference proteome</keyword>
<reference evidence="1 2" key="1">
    <citation type="submission" date="2018-06" db="EMBL/GenBank/DDBJ databases">
        <authorList>
            <consortium name="Pathogen Informatics"/>
            <person name="Doyle S."/>
        </authorList>
    </citation>
    <scope>NUCLEOTIDE SEQUENCE [LARGE SCALE GENOMIC DNA]</scope>
    <source>
        <strain evidence="1 2">NCTC13337</strain>
    </source>
</reference>
<name>A0A380MYW6_9GAMM</name>
<dbReference type="OrthoDB" id="8603552at2"/>
<dbReference type="RefSeq" id="WP_072575612.1">
    <property type="nucleotide sequence ID" value="NZ_LWHB01000016.1"/>
</dbReference>
<organism evidence="1 2">
    <name type="scientific">Suttonella ornithocola</name>
    <dbReference type="NCBI Taxonomy" id="279832"/>
    <lineage>
        <taxon>Bacteria</taxon>
        <taxon>Pseudomonadati</taxon>
        <taxon>Pseudomonadota</taxon>
        <taxon>Gammaproteobacteria</taxon>
        <taxon>Cardiobacteriales</taxon>
        <taxon>Cardiobacteriaceae</taxon>
        <taxon>Suttonella</taxon>
    </lineage>
</organism>
<dbReference type="AlphaFoldDB" id="A0A380MYW6"/>
<dbReference type="InterPro" id="IPR005589">
    <property type="entry name" value="ArfA"/>
</dbReference>
<dbReference type="Proteomes" id="UP000254601">
    <property type="component" value="Unassembled WGS sequence"/>
</dbReference>
<evidence type="ECO:0000313" key="1">
    <source>
        <dbReference type="EMBL" id="SUO97760.1"/>
    </source>
</evidence>
<accession>A0A380MYW6</accession>
<gene>
    <name evidence="1" type="ORF">NCTC13337_02605</name>
</gene>
<proteinExistence type="predicted"/>
<sequence>MNKRTLNRDLLLTGKYRQRIVKAKKGKGSYQRKEKHRNLQKISGVFLWILKKFLANTRP</sequence>
<dbReference type="Pfam" id="PF03889">
    <property type="entry name" value="ArfA"/>
    <property type="match status" value="1"/>
</dbReference>
<evidence type="ECO:0000313" key="2">
    <source>
        <dbReference type="Proteomes" id="UP000254601"/>
    </source>
</evidence>
<dbReference type="EMBL" id="UHIC01000001">
    <property type="protein sequence ID" value="SUO97760.1"/>
    <property type="molecule type" value="Genomic_DNA"/>
</dbReference>
<protein>
    <submittedName>
        <fullName evidence="1">Domain of uncharacterized function</fullName>
    </submittedName>
</protein>